<dbReference type="Gene3D" id="3.30.590.10">
    <property type="entry name" value="Glutamine synthetase/guanido kinase, catalytic domain"/>
    <property type="match status" value="1"/>
</dbReference>
<proteinExistence type="inferred from homology"/>
<dbReference type="InterPro" id="IPR000749">
    <property type="entry name" value="ATP-guanido_PTrfase"/>
</dbReference>
<evidence type="ECO:0000256" key="5">
    <source>
        <dbReference type="PROSITE-ProRule" id="PRU00843"/>
    </source>
</evidence>
<dbReference type="InterPro" id="IPR022414">
    <property type="entry name" value="ATP-guanido_PTrfase_cat"/>
</dbReference>
<dbReference type="PANTHER" id="PTHR11547">
    <property type="entry name" value="ARGININE OR CREATINE KINASE"/>
    <property type="match status" value="1"/>
</dbReference>
<dbReference type="RefSeq" id="WP_005542138.1">
    <property type="nucleotide sequence ID" value="NZ_JH378841.1"/>
</dbReference>
<dbReference type="AlphaFoldDB" id="G5GKR3"/>
<keyword evidence="2 5" id="KW-0547">Nucleotide-binding</keyword>
<keyword evidence="8" id="KW-1185">Reference proteome</keyword>
<dbReference type="GO" id="GO:0046314">
    <property type="term" value="P:phosphocreatine biosynthetic process"/>
    <property type="evidence" value="ECO:0007669"/>
    <property type="project" value="InterPro"/>
</dbReference>
<accession>G5GKR3</accession>
<dbReference type="PROSITE" id="PS51510">
    <property type="entry name" value="PHOSPHAGEN_KINASE_C"/>
    <property type="match status" value="1"/>
</dbReference>
<dbReference type="PANTHER" id="PTHR11547:SF38">
    <property type="entry name" value="ARGININE KINASE 1-RELATED"/>
    <property type="match status" value="1"/>
</dbReference>
<dbReference type="Proteomes" id="UP000003011">
    <property type="component" value="Unassembled WGS sequence"/>
</dbReference>
<keyword evidence="3 5" id="KW-0418">Kinase</keyword>
<dbReference type="eggNOG" id="COG3869">
    <property type="taxonomic scope" value="Bacteria"/>
</dbReference>
<evidence type="ECO:0000256" key="4">
    <source>
        <dbReference type="ARBA" id="ARBA00022840"/>
    </source>
</evidence>
<dbReference type="GO" id="GO:0004111">
    <property type="term" value="F:creatine kinase activity"/>
    <property type="evidence" value="ECO:0007669"/>
    <property type="project" value="InterPro"/>
</dbReference>
<protein>
    <recommendedName>
        <fullName evidence="6">Phosphagen kinase C-terminal domain-containing protein</fullName>
    </recommendedName>
</protein>
<organism evidence="7 8">
    <name type="scientific">Johnsonella ignava ATCC 51276</name>
    <dbReference type="NCBI Taxonomy" id="679200"/>
    <lineage>
        <taxon>Bacteria</taxon>
        <taxon>Bacillati</taxon>
        <taxon>Bacillota</taxon>
        <taxon>Clostridia</taxon>
        <taxon>Lachnospirales</taxon>
        <taxon>Lachnospiraceae</taxon>
        <taxon>Johnsonella</taxon>
    </lineage>
</organism>
<name>G5GKR3_9FIRM</name>
<reference evidence="7 8" key="1">
    <citation type="submission" date="2011-08" db="EMBL/GenBank/DDBJ databases">
        <title>The Genome Sequence of Johnsonella ignava ATCC 51276.</title>
        <authorList>
            <consortium name="The Broad Institute Genome Sequencing Platform"/>
            <person name="Earl A."/>
            <person name="Ward D."/>
            <person name="Feldgarden M."/>
            <person name="Gevers D."/>
            <person name="Izard J."/>
            <person name="Blanton J.M."/>
            <person name="Baranova O.V."/>
            <person name="Dewhirst F.E."/>
            <person name="Young S.K."/>
            <person name="Zeng Q."/>
            <person name="Gargeya S."/>
            <person name="Fitzgerald M."/>
            <person name="Haas B."/>
            <person name="Abouelleil A."/>
            <person name="Alvarado L."/>
            <person name="Arachchi H.M."/>
            <person name="Berlin A."/>
            <person name="Brown A."/>
            <person name="Chapman S.B."/>
            <person name="Chen Z."/>
            <person name="Dunbar C."/>
            <person name="Freedman E."/>
            <person name="Gearin G."/>
            <person name="Gellesch M."/>
            <person name="Goldberg J."/>
            <person name="Griggs A."/>
            <person name="Gujja S."/>
            <person name="Heiman D."/>
            <person name="Howarth C."/>
            <person name="Larson L."/>
            <person name="Lui A."/>
            <person name="MacDonald P.J.P."/>
            <person name="Montmayeur A."/>
            <person name="Murphy C."/>
            <person name="Neiman D."/>
            <person name="Pearson M."/>
            <person name="Priest M."/>
            <person name="Roberts A."/>
            <person name="Saif S."/>
            <person name="Shea T."/>
            <person name="Shenoy N."/>
            <person name="Sisk P."/>
            <person name="Stolte C."/>
            <person name="Sykes S."/>
            <person name="Wortman J."/>
            <person name="Nusbaum C."/>
            <person name="Birren B."/>
        </authorList>
    </citation>
    <scope>NUCLEOTIDE SEQUENCE [LARGE SCALE GENOMIC DNA]</scope>
    <source>
        <strain evidence="7 8">ATCC 51276</strain>
    </source>
</reference>
<gene>
    <name evidence="7" type="ORF">HMPREF9333_02157</name>
</gene>
<dbReference type="InterPro" id="IPR023660">
    <property type="entry name" value="Arg_Kinase"/>
</dbReference>
<dbReference type="GO" id="GO:0005615">
    <property type="term" value="C:extracellular space"/>
    <property type="evidence" value="ECO:0007669"/>
    <property type="project" value="TreeGrafter"/>
</dbReference>
<evidence type="ECO:0000256" key="3">
    <source>
        <dbReference type="ARBA" id="ARBA00022777"/>
    </source>
</evidence>
<evidence type="ECO:0000256" key="1">
    <source>
        <dbReference type="ARBA" id="ARBA00022679"/>
    </source>
</evidence>
<evidence type="ECO:0000313" key="8">
    <source>
        <dbReference type="Proteomes" id="UP000003011"/>
    </source>
</evidence>
<dbReference type="Pfam" id="PF00217">
    <property type="entry name" value="ATP-gua_Ptrans"/>
    <property type="match status" value="1"/>
</dbReference>
<dbReference type="HOGENOM" id="CLU_066591_1_0_9"/>
<dbReference type="InterPro" id="IPR014746">
    <property type="entry name" value="Gln_synth/guanido_kin_cat_dom"/>
</dbReference>
<feature type="domain" description="Phosphagen kinase C-terminal" evidence="6">
    <location>
        <begin position="15"/>
        <end position="246"/>
    </location>
</feature>
<dbReference type="OrthoDB" id="9791353at2"/>
<evidence type="ECO:0000256" key="2">
    <source>
        <dbReference type="ARBA" id="ARBA00022741"/>
    </source>
</evidence>
<evidence type="ECO:0000313" key="7">
    <source>
        <dbReference type="EMBL" id="EHI54697.1"/>
    </source>
</evidence>
<dbReference type="GO" id="GO:0005524">
    <property type="term" value="F:ATP binding"/>
    <property type="evidence" value="ECO:0007669"/>
    <property type="project" value="UniProtKB-UniRule"/>
</dbReference>
<dbReference type="STRING" id="679200.HMPREF9333_02157"/>
<keyword evidence="4 5" id="KW-0067">ATP-binding</keyword>
<feature type="binding site" evidence="5">
    <location>
        <begin position="168"/>
        <end position="172"/>
    </location>
    <ligand>
        <name>ATP</name>
        <dbReference type="ChEBI" id="CHEBI:30616"/>
    </ligand>
</feature>
<comment type="caution">
    <text evidence="7">The sequence shown here is derived from an EMBL/GenBank/DDBJ whole genome shotgun (WGS) entry which is preliminary data.</text>
</comment>
<feature type="binding site" evidence="5">
    <location>
        <begin position="18"/>
        <end position="22"/>
    </location>
    <ligand>
        <name>ATP</name>
        <dbReference type="ChEBI" id="CHEBI:30616"/>
    </ligand>
</feature>
<dbReference type="CDD" id="cd07930">
    <property type="entry name" value="bacterial_phosphagen_kinase"/>
    <property type="match status" value="1"/>
</dbReference>
<comment type="caution">
    <text evidence="5">Lacks conserved residue(s) required for the propagation of feature annotation.</text>
</comment>
<feature type="binding site" evidence="5">
    <location>
        <position position="117"/>
    </location>
    <ligand>
        <name>ATP</name>
        <dbReference type="ChEBI" id="CHEBI:30616"/>
    </ligand>
</feature>
<dbReference type="EMBL" id="ACZL01000045">
    <property type="protein sequence ID" value="EHI54697.1"/>
    <property type="molecule type" value="Genomic_DNA"/>
</dbReference>
<dbReference type="PATRIC" id="fig|679200.3.peg.2269"/>
<keyword evidence="1 5" id="KW-0808">Transferase</keyword>
<sequence length="346" mass="39519">MAKWYENVKLSTDYNFVSSRIRLSRNLEGYVFPESTSEEENKILTRDMLSGLSGIGVIDARDCINREFFKLGDVEKQALRERRVINSVIAHRKEETGLITSDTEEISLVINGDDHIRLQLLSGGLMLEELWKRADRLDDYINEKFRYAFDEKYGYLTAYPTNVGTGMRANIVLHMPLLSKGKSFSNLILGLSRFGVSIKGVYGEGQENCGSLYDISNSKTLGHSEREIIDQVTRVAMQLNSQEAKVRRIALSEHRIDIEDEVYKAYGVLKYARKLTLKDSLKYLSILLQGAADNIIKLKNPQEIYSLIFGVQPAHLLKRAQKPLAKDEMNQERAAFLRKNIERISE</sequence>
<evidence type="ECO:0000259" key="6">
    <source>
        <dbReference type="PROSITE" id="PS51510"/>
    </source>
</evidence>
<dbReference type="SUPFAM" id="SSF55931">
    <property type="entry name" value="Glutamine synthetase/guanido kinase"/>
    <property type="match status" value="1"/>
</dbReference>
<comment type="similarity">
    <text evidence="5">Belongs to the ATP:guanido phosphotransferase family.</text>
</comment>
<feature type="binding site" evidence="5">
    <location>
        <begin position="199"/>
        <end position="204"/>
    </location>
    <ligand>
        <name>ATP</name>
        <dbReference type="ChEBI" id="CHEBI:30616"/>
    </ligand>
</feature>